<evidence type="ECO:0000256" key="9">
    <source>
        <dbReference type="ARBA" id="ARBA00023136"/>
    </source>
</evidence>
<dbReference type="GO" id="GO:0005886">
    <property type="term" value="C:plasma membrane"/>
    <property type="evidence" value="ECO:0007669"/>
    <property type="project" value="TreeGrafter"/>
</dbReference>
<keyword evidence="5 12" id="KW-0812">Transmembrane</keyword>
<evidence type="ECO:0000256" key="5">
    <source>
        <dbReference type="ARBA" id="ARBA00022692"/>
    </source>
</evidence>
<evidence type="ECO:0000256" key="3">
    <source>
        <dbReference type="ARBA" id="ARBA00022448"/>
    </source>
</evidence>
<sequence length="345" mass="38827">MTMARNSTAGQHGAFYFSSKVTDDEGNSRPTSSNSQEKLVEVDSNEAHSFAYACFASFYRFLWVAVVITCTFILLLQVTICVNKLRHPVITTQTQVMFNSSLDFPAVTVCQRQGFKLSQLKNAWQTIKKTTKKKQATVRKSLMMTGGGPPIKSEDGEHDTIVDGVLSDQMPLTGILDNDHCGSPPPGPSNPTTVNPVKNIFLTKSDEEEEKEMITLESAKPAEKDEAEREDMNADEKPFCIKPKSLFFHKKEKPPSIPNHKKKLDPRREVLQGEIDMLSQRKELVALQLENERLRKDFLTLQLENERRRNQLYTTQNPANVSLSSLLNYLESADNRRQSANGSGD</sequence>
<reference evidence="13" key="1">
    <citation type="submission" date="2020-11" db="EMBL/GenBank/DDBJ databases">
        <authorList>
            <person name="Tran Van P."/>
        </authorList>
    </citation>
    <scope>NUCLEOTIDE SEQUENCE</scope>
</reference>
<keyword evidence="3 12" id="KW-0813">Transport</keyword>
<evidence type="ECO:0000256" key="8">
    <source>
        <dbReference type="ARBA" id="ARBA00023065"/>
    </source>
</evidence>
<comment type="similarity">
    <text evidence="2 12">Belongs to the amiloride-sensitive sodium channel (TC 1.A.6) family.</text>
</comment>
<evidence type="ECO:0000256" key="11">
    <source>
        <dbReference type="ARBA" id="ARBA00023303"/>
    </source>
</evidence>
<keyword evidence="9" id="KW-0472">Membrane</keyword>
<organism evidence="13">
    <name type="scientific">Cyprideis torosa</name>
    <dbReference type="NCBI Taxonomy" id="163714"/>
    <lineage>
        <taxon>Eukaryota</taxon>
        <taxon>Metazoa</taxon>
        <taxon>Ecdysozoa</taxon>
        <taxon>Arthropoda</taxon>
        <taxon>Crustacea</taxon>
        <taxon>Oligostraca</taxon>
        <taxon>Ostracoda</taxon>
        <taxon>Podocopa</taxon>
        <taxon>Podocopida</taxon>
        <taxon>Cytherocopina</taxon>
        <taxon>Cytheroidea</taxon>
        <taxon>Cytherideidae</taxon>
        <taxon>Cyprideis</taxon>
    </lineage>
</organism>
<dbReference type="PANTHER" id="PTHR11690">
    <property type="entry name" value="AMILORIDE-SENSITIVE SODIUM CHANNEL-RELATED"/>
    <property type="match status" value="1"/>
</dbReference>
<keyword evidence="8 12" id="KW-0406">Ion transport</keyword>
<keyword evidence="6" id="KW-1133">Transmembrane helix</keyword>
<keyword evidence="11 12" id="KW-0407">Ion channel</keyword>
<evidence type="ECO:0000256" key="1">
    <source>
        <dbReference type="ARBA" id="ARBA00004141"/>
    </source>
</evidence>
<dbReference type="AlphaFoldDB" id="A0A7R8WL82"/>
<dbReference type="EMBL" id="OB667103">
    <property type="protein sequence ID" value="CAD7233853.1"/>
    <property type="molecule type" value="Genomic_DNA"/>
</dbReference>
<accession>A0A7R8WL82</accession>
<evidence type="ECO:0000313" key="13">
    <source>
        <dbReference type="EMBL" id="CAD7233853.1"/>
    </source>
</evidence>
<dbReference type="PANTHER" id="PTHR11690:SF248">
    <property type="entry name" value="PICKPOCKET 17, ISOFORM A"/>
    <property type="match status" value="1"/>
</dbReference>
<keyword evidence="4 12" id="KW-0894">Sodium channel</keyword>
<dbReference type="GO" id="GO:0015280">
    <property type="term" value="F:ligand-gated sodium channel activity"/>
    <property type="evidence" value="ECO:0007669"/>
    <property type="project" value="TreeGrafter"/>
</dbReference>
<gene>
    <name evidence="13" type="ORF">CTOB1V02_LOCUS11672</name>
</gene>
<evidence type="ECO:0000256" key="12">
    <source>
        <dbReference type="RuleBase" id="RU000679"/>
    </source>
</evidence>
<evidence type="ECO:0000256" key="10">
    <source>
        <dbReference type="ARBA" id="ARBA00023201"/>
    </source>
</evidence>
<dbReference type="Pfam" id="PF00858">
    <property type="entry name" value="ASC"/>
    <property type="match status" value="1"/>
</dbReference>
<protein>
    <submittedName>
        <fullName evidence="13">Uncharacterized protein</fullName>
    </submittedName>
</protein>
<comment type="subcellular location">
    <subcellularLocation>
        <location evidence="1">Membrane</location>
        <topology evidence="1">Multi-pass membrane protein</topology>
    </subcellularLocation>
</comment>
<keyword evidence="7" id="KW-0915">Sodium</keyword>
<proteinExistence type="inferred from homology"/>
<evidence type="ECO:0000256" key="2">
    <source>
        <dbReference type="ARBA" id="ARBA00007193"/>
    </source>
</evidence>
<evidence type="ECO:0000256" key="4">
    <source>
        <dbReference type="ARBA" id="ARBA00022461"/>
    </source>
</evidence>
<name>A0A7R8WL82_9CRUS</name>
<evidence type="ECO:0000256" key="7">
    <source>
        <dbReference type="ARBA" id="ARBA00023053"/>
    </source>
</evidence>
<dbReference type="InterPro" id="IPR001873">
    <property type="entry name" value="ENaC"/>
</dbReference>
<evidence type="ECO:0000256" key="6">
    <source>
        <dbReference type="ARBA" id="ARBA00022989"/>
    </source>
</evidence>
<keyword evidence="10 12" id="KW-0739">Sodium transport</keyword>